<comment type="caution">
    <text evidence="2">The sequence shown here is derived from an EMBL/GenBank/DDBJ whole genome shotgun (WGS) entry which is preliminary data.</text>
</comment>
<feature type="region of interest" description="Disordered" evidence="1">
    <location>
        <begin position="13"/>
        <end position="41"/>
    </location>
</feature>
<dbReference type="Proteomes" id="UP000550707">
    <property type="component" value="Unassembled WGS sequence"/>
</dbReference>
<gene>
    <name evidence="2" type="ORF">HJG59_008161</name>
</gene>
<protein>
    <submittedName>
        <fullName evidence="2">Uncharacterized protein</fullName>
    </submittedName>
</protein>
<dbReference type="InParanoid" id="A0A7J8FYD2"/>
<keyword evidence="3" id="KW-1185">Reference proteome</keyword>
<dbReference type="EMBL" id="JACASF010000010">
    <property type="protein sequence ID" value="KAF6452814.1"/>
    <property type="molecule type" value="Genomic_DNA"/>
</dbReference>
<sequence length="229" mass="24253">MLLIHQLGALCPPCPTREAGGPAGRKSKGAGDTPPAPPRVFQWPGSCPWGGGVWWADSHRLGRRPPDLHSGPPGLHSPQRTQRTVMPGAAGGEVMGTFPPAPLLPDLLPVWFPTWDVGQRLSLPGGGRAFPPALVAAPSLAQGLPYFHGYVEIAPPPLLTPTNIEQSTNSEQPPHWGGEQAGLWGPSLSPASLCCHGNPEPGSWDRWAPPGSWDHWVPGVSPSVGRRGW</sequence>
<organism evidence="2 3">
    <name type="scientific">Molossus molossus</name>
    <name type="common">Pallas' mastiff bat</name>
    <name type="synonym">Vespertilio molossus</name>
    <dbReference type="NCBI Taxonomy" id="27622"/>
    <lineage>
        <taxon>Eukaryota</taxon>
        <taxon>Metazoa</taxon>
        <taxon>Chordata</taxon>
        <taxon>Craniata</taxon>
        <taxon>Vertebrata</taxon>
        <taxon>Euteleostomi</taxon>
        <taxon>Mammalia</taxon>
        <taxon>Eutheria</taxon>
        <taxon>Laurasiatheria</taxon>
        <taxon>Chiroptera</taxon>
        <taxon>Yangochiroptera</taxon>
        <taxon>Molossidae</taxon>
        <taxon>Molossus</taxon>
    </lineage>
</organism>
<dbReference type="AlphaFoldDB" id="A0A7J8FYD2"/>
<reference evidence="2 3" key="1">
    <citation type="journal article" date="2020" name="Nature">
        <title>Six reference-quality genomes reveal evolution of bat adaptations.</title>
        <authorList>
            <person name="Jebb D."/>
            <person name="Huang Z."/>
            <person name="Pippel M."/>
            <person name="Hughes G.M."/>
            <person name="Lavrichenko K."/>
            <person name="Devanna P."/>
            <person name="Winkler S."/>
            <person name="Jermiin L.S."/>
            <person name="Skirmuntt E.C."/>
            <person name="Katzourakis A."/>
            <person name="Burkitt-Gray L."/>
            <person name="Ray D.A."/>
            <person name="Sullivan K.A.M."/>
            <person name="Roscito J.G."/>
            <person name="Kirilenko B.M."/>
            <person name="Davalos L.M."/>
            <person name="Corthals A.P."/>
            <person name="Power M.L."/>
            <person name="Jones G."/>
            <person name="Ransome R.D."/>
            <person name="Dechmann D.K.N."/>
            <person name="Locatelli A.G."/>
            <person name="Puechmaille S.J."/>
            <person name="Fedrigo O."/>
            <person name="Jarvis E.D."/>
            <person name="Hiller M."/>
            <person name="Vernes S.C."/>
            <person name="Myers E.W."/>
            <person name="Teeling E.C."/>
        </authorList>
    </citation>
    <scope>NUCLEOTIDE SEQUENCE [LARGE SCALE GENOMIC DNA]</scope>
    <source>
        <strain evidence="2">MMolMol1</strain>
        <tissue evidence="2">Muscle</tissue>
    </source>
</reference>
<accession>A0A7J8FYD2</accession>
<evidence type="ECO:0000256" key="1">
    <source>
        <dbReference type="SAM" id="MobiDB-lite"/>
    </source>
</evidence>
<evidence type="ECO:0000313" key="3">
    <source>
        <dbReference type="Proteomes" id="UP000550707"/>
    </source>
</evidence>
<proteinExistence type="predicted"/>
<name>A0A7J8FYD2_MOLMO</name>
<evidence type="ECO:0000313" key="2">
    <source>
        <dbReference type="EMBL" id="KAF6452814.1"/>
    </source>
</evidence>